<dbReference type="EMBL" id="NFZX01000002">
    <property type="protein sequence ID" value="RFA37218.1"/>
    <property type="molecule type" value="Genomic_DNA"/>
</dbReference>
<dbReference type="FunFam" id="3.40.50.300:FF:001363">
    <property type="entry name" value="ATP-dependent DNA helicase RecQ"/>
    <property type="match status" value="1"/>
</dbReference>
<dbReference type="Pfam" id="PF00270">
    <property type="entry name" value="DEAD"/>
    <property type="match status" value="1"/>
</dbReference>
<dbReference type="Gene3D" id="3.40.50.300">
    <property type="entry name" value="P-loop containing nucleotide triphosphate hydrolases"/>
    <property type="match status" value="2"/>
</dbReference>
<keyword evidence="5" id="KW-0238">DNA-binding</keyword>
<evidence type="ECO:0000256" key="5">
    <source>
        <dbReference type="ARBA" id="ARBA00023125"/>
    </source>
</evidence>
<dbReference type="InterPro" id="IPR002464">
    <property type="entry name" value="DNA/RNA_helicase_DEAH_CS"/>
</dbReference>
<dbReference type="GO" id="GO:0016787">
    <property type="term" value="F:hydrolase activity"/>
    <property type="evidence" value="ECO:0007669"/>
    <property type="project" value="UniProtKB-KW"/>
</dbReference>
<accession>A0A3E0WWM2</accession>
<dbReference type="GO" id="GO:0043138">
    <property type="term" value="F:3'-5' DNA helicase activity"/>
    <property type="evidence" value="ECO:0007669"/>
    <property type="project" value="TreeGrafter"/>
</dbReference>
<dbReference type="Pfam" id="PF00271">
    <property type="entry name" value="Helicase_C"/>
    <property type="match status" value="1"/>
</dbReference>
<dbReference type="PROSITE" id="PS00690">
    <property type="entry name" value="DEAH_ATP_HELICASE"/>
    <property type="match status" value="1"/>
</dbReference>
<evidence type="ECO:0000256" key="1">
    <source>
        <dbReference type="ARBA" id="ARBA00022741"/>
    </source>
</evidence>
<dbReference type="PROSITE" id="PS51194">
    <property type="entry name" value="HELICASE_CTER"/>
    <property type="match status" value="1"/>
</dbReference>
<protein>
    <submittedName>
        <fullName evidence="8">ATP-dependent DNA helicase</fullName>
    </submittedName>
</protein>
<evidence type="ECO:0000256" key="4">
    <source>
        <dbReference type="ARBA" id="ARBA00022840"/>
    </source>
</evidence>
<comment type="caution">
    <text evidence="8">The sequence shown here is derived from an EMBL/GenBank/DDBJ whole genome shotgun (WGS) entry which is preliminary data.</text>
</comment>
<organism evidence="8 9">
    <name type="scientific">Virgibacillus dokdonensis</name>
    <dbReference type="NCBI Taxonomy" id="302167"/>
    <lineage>
        <taxon>Bacteria</taxon>
        <taxon>Bacillati</taxon>
        <taxon>Bacillota</taxon>
        <taxon>Bacilli</taxon>
        <taxon>Bacillales</taxon>
        <taxon>Bacillaceae</taxon>
        <taxon>Virgibacillus</taxon>
    </lineage>
</organism>
<proteinExistence type="predicted"/>
<sequence length="520" mass="60966">MIRVEQPVDYLEQKLNQFFGYTSFRRGQREIIEDVIAGKNVLGVLPTGSGKSICYQLPAMLQDGITIVVSPLISLMMDQVKQLKAKQWKQVAAINSFMDRKEREQVLQTLHTYRLIYVSPELLQQEMFQNKLKTLKVSLFVIDEAHCISQWGHEFRPDYMRLQHIITYCNYPPTLALSATATSKVQADIIQSLGNTSFKKHIYPIDRSNIALCVQKVDDEHDKMTVLTAIFKKYHVPALIYFSSRQKAEEIAVLLAERINRRVAVYHGGMEQYDRISIQQQFMNDQIDVVCCTSAFGMGINKADIRLIIHYHLTTQLESYIQEIGRAGRDGKASVSVLLYCRKDIHLPKFIIRRELPEIDELVAVFQKLKQWYDQTKPLPLQEEELSEQLGISSQQWRFIRYQLERYAIIRQSNIYFHIDTWNKAYQYISNYIEKRNKAKQSRLNQVLNWIHHTECLRKHLYKEFTPSILSPTTDQCCSNCGFLWENWHPVQKKTPSCMNYSWREKLKQKLLIGDTYETN</sequence>
<evidence type="ECO:0000259" key="6">
    <source>
        <dbReference type="PROSITE" id="PS51192"/>
    </source>
</evidence>
<dbReference type="InterPro" id="IPR014001">
    <property type="entry name" value="Helicase_ATP-bd"/>
</dbReference>
<dbReference type="Proteomes" id="UP000256488">
    <property type="component" value="Unassembled WGS sequence"/>
</dbReference>
<keyword evidence="1" id="KW-0547">Nucleotide-binding</keyword>
<dbReference type="AlphaFoldDB" id="A0A3E0WWM2"/>
<dbReference type="GO" id="GO:0005524">
    <property type="term" value="F:ATP binding"/>
    <property type="evidence" value="ECO:0007669"/>
    <property type="project" value="UniProtKB-KW"/>
</dbReference>
<feature type="domain" description="Helicase ATP-binding" evidence="6">
    <location>
        <begin position="32"/>
        <end position="199"/>
    </location>
</feature>
<dbReference type="NCBIfam" id="TIGR00614">
    <property type="entry name" value="recQ_fam"/>
    <property type="match status" value="1"/>
</dbReference>
<dbReference type="SMART" id="SM00487">
    <property type="entry name" value="DEXDc"/>
    <property type="match status" value="1"/>
</dbReference>
<gene>
    <name evidence="8" type="ORF">CAI16_01700</name>
</gene>
<dbReference type="GO" id="GO:0006281">
    <property type="term" value="P:DNA repair"/>
    <property type="evidence" value="ECO:0007669"/>
    <property type="project" value="TreeGrafter"/>
</dbReference>
<reference evidence="8 9" key="1">
    <citation type="submission" date="2017-05" db="EMBL/GenBank/DDBJ databases">
        <title>Virgibacillus sp. AK90 isolated from a saltern of Kakinada, India.</title>
        <authorList>
            <person name="Gupta V."/>
            <person name="Sidhu C."/>
            <person name="Korpole S."/>
            <person name="Pinnaka A.K."/>
        </authorList>
    </citation>
    <scope>NUCLEOTIDE SEQUENCE [LARGE SCALE GENOMIC DNA]</scope>
    <source>
        <strain evidence="8 9">AK90</strain>
    </source>
</reference>
<dbReference type="PANTHER" id="PTHR13710:SF84">
    <property type="entry name" value="ATP-DEPENDENT DNA HELICASE RECS-RELATED"/>
    <property type="match status" value="1"/>
</dbReference>
<dbReference type="GO" id="GO:0009378">
    <property type="term" value="F:four-way junction helicase activity"/>
    <property type="evidence" value="ECO:0007669"/>
    <property type="project" value="TreeGrafter"/>
</dbReference>
<dbReference type="GO" id="GO:0006310">
    <property type="term" value="P:DNA recombination"/>
    <property type="evidence" value="ECO:0007669"/>
    <property type="project" value="InterPro"/>
</dbReference>
<dbReference type="GO" id="GO:0003677">
    <property type="term" value="F:DNA binding"/>
    <property type="evidence" value="ECO:0007669"/>
    <property type="project" value="UniProtKB-KW"/>
</dbReference>
<dbReference type="SUPFAM" id="SSF52540">
    <property type="entry name" value="P-loop containing nucleoside triphosphate hydrolases"/>
    <property type="match status" value="1"/>
</dbReference>
<evidence type="ECO:0000259" key="7">
    <source>
        <dbReference type="PROSITE" id="PS51194"/>
    </source>
</evidence>
<dbReference type="InterPro" id="IPR011545">
    <property type="entry name" value="DEAD/DEAH_box_helicase_dom"/>
</dbReference>
<keyword evidence="2" id="KW-0378">Hydrolase</keyword>
<dbReference type="SMART" id="SM00490">
    <property type="entry name" value="HELICc"/>
    <property type="match status" value="1"/>
</dbReference>
<evidence type="ECO:0000313" key="8">
    <source>
        <dbReference type="EMBL" id="RFA37218.1"/>
    </source>
</evidence>
<name>A0A3E0WWM2_9BACI</name>
<keyword evidence="4" id="KW-0067">ATP-binding</keyword>
<evidence type="ECO:0000313" key="9">
    <source>
        <dbReference type="Proteomes" id="UP000256488"/>
    </source>
</evidence>
<evidence type="ECO:0000256" key="3">
    <source>
        <dbReference type="ARBA" id="ARBA00022806"/>
    </source>
</evidence>
<dbReference type="PANTHER" id="PTHR13710">
    <property type="entry name" value="DNA HELICASE RECQ FAMILY MEMBER"/>
    <property type="match status" value="1"/>
</dbReference>
<keyword evidence="3 8" id="KW-0347">Helicase</keyword>
<dbReference type="GO" id="GO:0043590">
    <property type="term" value="C:bacterial nucleoid"/>
    <property type="evidence" value="ECO:0007669"/>
    <property type="project" value="TreeGrafter"/>
</dbReference>
<dbReference type="CDD" id="cd17920">
    <property type="entry name" value="DEXHc_RecQ"/>
    <property type="match status" value="1"/>
</dbReference>
<dbReference type="InterPro" id="IPR001650">
    <property type="entry name" value="Helicase_C-like"/>
</dbReference>
<dbReference type="PROSITE" id="PS51192">
    <property type="entry name" value="HELICASE_ATP_BIND_1"/>
    <property type="match status" value="1"/>
</dbReference>
<dbReference type="GO" id="GO:0005737">
    <property type="term" value="C:cytoplasm"/>
    <property type="evidence" value="ECO:0007669"/>
    <property type="project" value="TreeGrafter"/>
</dbReference>
<feature type="domain" description="Helicase C-terminal" evidence="7">
    <location>
        <begin position="226"/>
        <end position="387"/>
    </location>
</feature>
<dbReference type="InterPro" id="IPR004589">
    <property type="entry name" value="DNA_helicase_ATP-dep_RecQ"/>
</dbReference>
<dbReference type="GO" id="GO:0030894">
    <property type="term" value="C:replisome"/>
    <property type="evidence" value="ECO:0007669"/>
    <property type="project" value="TreeGrafter"/>
</dbReference>
<dbReference type="InterPro" id="IPR027417">
    <property type="entry name" value="P-loop_NTPase"/>
</dbReference>
<evidence type="ECO:0000256" key="2">
    <source>
        <dbReference type="ARBA" id="ARBA00022801"/>
    </source>
</evidence>